<evidence type="ECO:0000256" key="3">
    <source>
        <dbReference type="ARBA" id="ARBA00022692"/>
    </source>
</evidence>
<feature type="compositionally biased region" description="Basic and acidic residues" evidence="11">
    <location>
        <begin position="408"/>
        <end position="418"/>
    </location>
</feature>
<dbReference type="InterPro" id="IPR056173">
    <property type="entry name" value="Sec20_C"/>
</dbReference>
<evidence type="ECO:0000256" key="2">
    <source>
        <dbReference type="ARBA" id="ARBA00022448"/>
    </source>
</evidence>
<gene>
    <name evidence="13" type="ORF">KHLLAP_LOCUS13897</name>
</gene>
<feature type="compositionally biased region" description="Basic and acidic residues" evidence="11">
    <location>
        <begin position="364"/>
        <end position="400"/>
    </location>
</feature>
<evidence type="ECO:0000256" key="5">
    <source>
        <dbReference type="ARBA" id="ARBA00022892"/>
    </source>
</evidence>
<organism evidence="13 14">
    <name type="scientific">Anthostomella pinea</name>
    <dbReference type="NCBI Taxonomy" id="933095"/>
    <lineage>
        <taxon>Eukaryota</taxon>
        <taxon>Fungi</taxon>
        <taxon>Dikarya</taxon>
        <taxon>Ascomycota</taxon>
        <taxon>Pezizomycotina</taxon>
        <taxon>Sordariomycetes</taxon>
        <taxon>Xylariomycetidae</taxon>
        <taxon>Xylariales</taxon>
        <taxon>Xylariaceae</taxon>
        <taxon>Anthostomella</taxon>
    </lineage>
</organism>
<keyword evidence="6" id="KW-1133">Transmembrane helix</keyword>
<protein>
    <submittedName>
        <fullName evidence="13">Uu.00g015480.m01.CDS01</fullName>
    </submittedName>
</protein>
<comment type="similarity">
    <text evidence="9">Belongs to the SEC20 family.</text>
</comment>
<dbReference type="GO" id="GO:0005484">
    <property type="term" value="F:SNAP receptor activity"/>
    <property type="evidence" value="ECO:0007669"/>
    <property type="project" value="InterPro"/>
</dbReference>
<keyword evidence="4" id="KW-0256">Endoplasmic reticulum</keyword>
<evidence type="ECO:0000256" key="1">
    <source>
        <dbReference type="ARBA" id="ARBA00004163"/>
    </source>
</evidence>
<dbReference type="GO" id="GO:0031201">
    <property type="term" value="C:SNARE complex"/>
    <property type="evidence" value="ECO:0007669"/>
    <property type="project" value="TreeGrafter"/>
</dbReference>
<proteinExistence type="inferred from homology"/>
<comment type="caution">
    <text evidence="13">The sequence shown here is derived from an EMBL/GenBank/DDBJ whole genome shotgun (WGS) entry which is preliminary data.</text>
</comment>
<dbReference type="AlphaFoldDB" id="A0AAI8YQB7"/>
<dbReference type="GO" id="GO:0006890">
    <property type="term" value="P:retrograde vesicle-mediated transport, Golgi to endoplasmic reticulum"/>
    <property type="evidence" value="ECO:0007669"/>
    <property type="project" value="InterPro"/>
</dbReference>
<evidence type="ECO:0000256" key="4">
    <source>
        <dbReference type="ARBA" id="ARBA00022824"/>
    </source>
</evidence>
<evidence type="ECO:0000256" key="11">
    <source>
        <dbReference type="SAM" id="MobiDB-lite"/>
    </source>
</evidence>
<keyword evidence="5" id="KW-0931">ER-Golgi transport</keyword>
<keyword evidence="2" id="KW-0813">Transport</keyword>
<evidence type="ECO:0000256" key="6">
    <source>
        <dbReference type="ARBA" id="ARBA00022989"/>
    </source>
</evidence>
<dbReference type="GO" id="GO:0005789">
    <property type="term" value="C:endoplasmic reticulum membrane"/>
    <property type="evidence" value="ECO:0007669"/>
    <property type="project" value="UniProtKB-SubCell"/>
</dbReference>
<evidence type="ECO:0000256" key="8">
    <source>
        <dbReference type="ARBA" id="ARBA00023136"/>
    </source>
</evidence>
<evidence type="ECO:0000259" key="12">
    <source>
        <dbReference type="Pfam" id="PF03908"/>
    </source>
</evidence>
<dbReference type="Pfam" id="PF03908">
    <property type="entry name" value="Sec20"/>
    <property type="match status" value="1"/>
</dbReference>
<comment type="subcellular location">
    <subcellularLocation>
        <location evidence="1">Endoplasmic reticulum membrane</location>
        <topology evidence="1">Single-pass type IV membrane protein</topology>
    </subcellularLocation>
</comment>
<dbReference type="Proteomes" id="UP001295740">
    <property type="component" value="Unassembled WGS sequence"/>
</dbReference>
<evidence type="ECO:0000256" key="10">
    <source>
        <dbReference type="SAM" id="Coils"/>
    </source>
</evidence>
<feature type="region of interest" description="Disordered" evidence="11">
    <location>
        <begin position="326"/>
        <end position="418"/>
    </location>
</feature>
<accession>A0AAI8YQB7</accession>
<keyword evidence="7 10" id="KW-0175">Coiled coil</keyword>
<keyword evidence="3" id="KW-0812">Transmembrane</keyword>
<feature type="coiled-coil region" evidence="10">
    <location>
        <begin position="3"/>
        <end position="123"/>
    </location>
</feature>
<dbReference type="PANTHER" id="PTHR12825:SF0">
    <property type="entry name" value="VESICLE TRANSPORT PROTEIN SEC20"/>
    <property type="match status" value="1"/>
</dbReference>
<sequence>MSLEGLEKRFTDLQDRLTVLQDATNQLKDLIERLANFNFQPGSVPLGASEDDNVGTELSSEINQILREQEEELELLHEEIIDIRLGKSGSEVQHDKDRLKDGAQRLEQELASCRKSFRKAQISAKRNLQLAQRQERELLYASFASPRSGASSPIPAAPLQRRKQQVHHEMSKEEQMISAGNDVTQSMRRTHEMMSTELAKSDYAHNALKDSTAALAQLSDNYSNLDTMLSNSKSLVTTLFKSQKSDTWYLRSAFYLLVVTIAWLAWRRLLWGPTWWMVWLPLKLLFRSAVGISNAVGLSGPRGNPESSSALDQSGLHQVQMNNEGVPTIQVGDQPPVQSQGSKDEDSMVEQVGKVIDAFNSDNPLHEDQAVLESDAKEKDTVLRERNAEELPNPKKRMMEEEPGGTRPESDQRVRDEL</sequence>
<evidence type="ECO:0000313" key="14">
    <source>
        <dbReference type="Proteomes" id="UP001295740"/>
    </source>
</evidence>
<dbReference type="InterPro" id="IPR005606">
    <property type="entry name" value="Sec20"/>
</dbReference>
<name>A0AAI8YQB7_9PEZI</name>
<reference evidence="13" key="1">
    <citation type="submission" date="2023-10" db="EMBL/GenBank/DDBJ databases">
        <authorList>
            <person name="Hackl T."/>
        </authorList>
    </citation>
    <scope>NUCLEOTIDE SEQUENCE</scope>
</reference>
<evidence type="ECO:0000256" key="7">
    <source>
        <dbReference type="ARBA" id="ARBA00023054"/>
    </source>
</evidence>
<feature type="domain" description="Sec20 C-terminal" evidence="12">
    <location>
        <begin position="180"/>
        <end position="269"/>
    </location>
</feature>
<evidence type="ECO:0000313" key="13">
    <source>
        <dbReference type="EMBL" id="CAJ2513429.1"/>
    </source>
</evidence>
<keyword evidence="8" id="KW-0472">Membrane</keyword>
<keyword evidence="14" id="KW-1185">Reference proteome</keyword>
<evidence type="ECO:0000256" key="9">
    <source>
        <dbReference type="ARBA" id="ARBA00037934"/>
    </source>
</evidence>
<dbReference type="EMBL" id="CAUWAG010000020">
    <property type="protein sequence ID" value="CAJ2513429.1"/>
    <property type="molecule type" value="Genomic_DNA"/>
</dbReference>
<dbReference type="PANTHER" id="PTHR12825">
    <property type="entry name" value="BNIP1-RELATED"/>
    <property type="match status" value="1"/>
</dbReference>